<protein>
    <recommendedName>
        <fullName evidence="6">DNA mismatch repair proteins mutS family domain-containing protein</fullName>
    </recommendedName>
</protein>
<dbReference type="GO" id="GO:0006298">
    <property type="term" value="P:mismatch repair"/>
    <property type="evidence" value="ECO:0007669"/>
    <property type="project" value="InterPro"/>
</dbReference>
<feature type="compositionally biased region" description="Acidic residues" evidence="5">
    <location>
        <begin position="1111"/>
        <end position="1129"/>
    </location>
</feature>
<evidence type="ECO:0000256" key="3">
    <source>
        <dbReference type="ARBA" id="ARBA00022840"/>
    </source>
</evidence>
<keyword evidence="8" id="KW-1185">Reference proteome</keyword>
<reference evidence="7 8" key="1">
    <citation type="submission" date="2013-07" db="EMBL/GenBank/DDBJ databases">
        <title>The Genome Sequence of Kwoniella mangroviensis CBS10435.</title>
        <authorList>
            <consortium name="The Broad Institute Genome Sequencing Platform"/>
            <person name="Cuomo C."/>
            <person name="Litvintseva A."/>
            <person name="Chen Y."/>
            <person name="Heitman J."/>
            <person name="Sun S."/>
            <person name="Springer D."/>
            <person name="Dromer F."/>
            <person name="Young S.K."/>
            <person name="Zeng Q."/>
            <person name="Gargeya S."/>
            <person name="Fitzgerald M."/>
            <person name="Abouelleil A."/>
            <person name="Alvarado L."/>
            <person name="Berlin A.M."/>
            <person name="Chapman S.B."/>
            <person name="Dewar J."/>
            <person name="Goldberg J."/>
            <person name="Griggs A."/>
            <person name="Gujja S."/>
            <person name="Hansen M."/>
            <person name="Howarth C."/>
            <person name="Imamovic A."/>
            <person name="Larimer J."/>
            <person name="McCowan C."/>
            <person name="Murphy C."/>
            <person name="Pearson M."/>
            <person name="Priest M."/>
            <person name="Roberts A."/>
            <person name="Saif S."/>
            <person name="Shea T."/>
            <person name="Sykes S."/>
            <person name="Wortman J."/>
            <person name="Nusbaum C."/>
            <person name="Birren B."/>
        </authorList>
    </citation>
    <scope>NUCLEOTIDE SEQUENCE [LARGE SCALE GENOMIC DNA]</scope>
    <source>
        <strain evidence="7 8">CBS 10435</strain>
    </source>
</reference>
<evidence type="ECO:0000313" key="7">
    <source>
        <dbReference type="EMBL" id="OCF60241.1"/>
    </source>
</evidence>
<dbReference type="EMBL" id="KI669460">
    <property type="protein sequence ID" value="OCF60241.1"/>
    <property type="molecule type" value="Genomic_DNA"/>
</dbReference>
<dbReference type="CDD" id="cd03281">
    <property type="entry name" value="ABC_MSH5_euk"/>
    <property type="match status" value="1"/>
</dbReference>
<feature type="compositionally biased region" description="Basic and acidic residues" evidence="5">
    <location>
        <begin position="1090"/>
        <end position="1110"/>
    </location>
</feature>
<dbReference type="STRING" id="1331196.A0A1B9IXI1"/>
<dbReference type="GO" id="GO:0005634">
    <property type="term" value="C:nucleus"/>
    <property type="evidence" value="ECO:0007669"/>
    <property type="project" value="TreeGrafter"/>
</dbReference>
<feature type="region of interest" description="Disordered" evidence="5">
    <location>
        <begin position="1"/>
        <end position="44"/>
    </location>
</feature>
<feature type="domain" description="DNA mismatch repair proteins mutS family" evidence="6">
    <location>
        <begin position="908"/>
        <end position="924"/>
    </location>
</feature>
<dbReference type="GO" id="GO:0005524">
    <property type="term" value="F:ATP binding"/>
    <property type="evidence" value="ECO:0007669"/>
    <property type="project" value="UniProtKB-UniRule"/>
</dbReference>
<dbReference type="GO" id="GO:0030983">
    <property type="term" value="F:mismatched DNA binding"/>
    <property type="evidence" value="ECO:0007669"/>
    <property type="project" value="UniProtKB-UniRule"/>
</dbReference>
<feature type="compositionally biased region" description="Polar residues" evidence="5">
    <location>
        <begin position="374"/>
        <end position="391"/>
    </location>
</feature>
<dbReference type="GO" id="GO:0051026">
    <property type="term" value="P:chiasma assembly"/>
    <property type="evidence" value="ECO:0007669"/>
    <property type="project" value="TreeGrafter"/>
</dbReference>
<dbReference type="SMART" id="SM00534">
    <property type="entry name" value="MUTSac"/>
    <property type="match status" value="1"/>
</dbReference>
<evidence type="ECO:0000256" key="1">
    <source>
        <dbReference type="ARBA" id="ARBA00006271"/>
    </source>
</evidence>
<dbReference type="Pfam" id="PF00488">
    <property type="entry name" value="MutS_V"/>
    <property type="match status" value="1"/>
</dbReference>
<dbReference type="OrthoDB" id="29596at2759"/>
<feature type="compositionally biased region" description="Polar residues" evidence="5">
    <location>
        <begin position="27"/>
        <end position="37"/>
    </location>
</feature>
<feature type="compositionally biased region" description="Basic and acidic residues" evidence="5">
    <location>
        <begin position="133"/>
        <end position="145"/>
    </location>
</feature>
<dbReference type="SUPFAM" id="SSF48334">
    <property type="entry name" value="DNA repair protein MutS, domain III"/>
    <property type="match status" value="1"/>
</dbReference>
<gene>
    <name evidence="7" type="ORF">L486_02921</name>
</gene>
<proteinExistence type="inferred from homology"/>
<dbReference type="PANTHER" id="PTHR11361">
    <property type="entry name" value="DNA MISMATCH REPAIR PROTEIN MUTS FAMILY MEMBER"/>
    <property type="match status" value="1"/>
</dbReference>
<reference evidence="8" key="2">
    <citation type="submission" date="2013-12" db="EMBL/GenBank/DDBJ databases">
        <title>Evolution of pathogenesis and genome organization in the Tremellales.</title>
        <authorList>
            <person name="Cuomo C."/>
            <person name="Litvintseva A."/>
            <person name="Heitman J."/>
            <person name="Chen Y."/>
            <person name="Sun S."/>
            <person name="Springer D."/>
            <person name="Dromer F."/>
            <person name="Young S."/>
            <person name="Zeng Q."/>
            <person name="Chapman S."/>
            <person name="Gujja S."/>
            <person name="Saif S."/>
            <person name="Birren B."/>
        </authorList>
    </citation>
    <scope>NUCLEOTIDE SEQUENCE [LARGE SCALE GENOMIC DNA]</scope>
    <source>
        <strain evidence="8">CBS 10435</strain>
    </source>
</reference>
<dbReference type="PROSITE" id="PS00486">
    <property type="entry name" value="DNA_MISMATCH_REPAIR_2"/>
    <property type="match status" value="1"/>
</dbReference>
<dbReference type="SMART" id="SM00533">
    <property type="entry name" value="MUTSd"/>
    <property type="match status" value="1"/>
</dbReference>
<keyword evidence="4" id="KW-0238">DNA-binding</keyword>
<comment type="similarity">
    <text evidence="1">Belongs to the DNA mismatch repair MutS family.</text>
</comment>
<evidence type="ECO:0000313" key="8">
    <source>
        <dbReference type="Proteomes" id="UP000092583"/>
    </source>
</evidence>
<keyword evidence="3" id="KW-0067">ATP-binding</keyword>
<dbReference type="InterPro" id="IPR045076">
    <property type="entry name" value="MutS"/>
</dbReference>
<dbReference type="SUPFAM" id="SSF52540">
    <property type="entry name" value="P-loop containing nucleoside triphosphate hydrolases"/>
    <property type="match status" value="1"/>
</dbReference>
<evidence type="ECO:0000256" key="2">
    <source>
        <dbReference type="ARBA" id="ARBA00022741"/>
    </source>
</evidence>
<sequence>MQRPPKRPPSSSDTAYEYNYINDDGHTQTYSPTLSFQEESDTSRRVKFRISNHSPDHYVYPSSSYSHQPIHSAESIQQSYWQDDHVPESYDDTTLSRPPYSGGQPQDIPYDQSYQQDIHTYQQPNQTGSQDQQYHDHSQREHDHGQNQYSQTEKIISETHFDQAQPLFDSSEEDPQIEAYDLPYRTVKRYEISTTRVVDPKVFLNQEGGVASDGNISGLLHRWNGVNDNAQQLDGQGEEVEDREIMDSQEDGGKRECPRVLVVHAPYLDDLAAAWYDPVKRKIEVLEDTKDTSGWDLAMLVIEQVQPDQIVMSSRTAQTLTDKIAAWGQYTQIELIQVASTRLNILSYKQCKHSAAIATLACVRLPNQTSIVQSTRPLPSSASTNTTSDQPVVNYGYESNDAQEYRLGLTKLGCWVNIDAPLAVVATGILINQVKQSAMAEDNNSEAVGRRYFELNSLESMELEQHLQINKDALTSLAIFDVEAHAYMHARNHKQALSVFGLLDTCVTPLGKKLFHTWHLRPLASLSQIESRHEAISVFTANHNSPITDTLIRLLKKIKNIPYILHKMRNGTAKFMDWRHLIESFEAIVEVRTNLIGLPWPQPVEIIRKVCINLPSKMWGLTIDWDTSRAQSRMAVKVGVSVELDEMKEVYAKLDGFLSEVARMIHGEIPLGTARDFNVIYLPQIGFHAVIHTEEESSPPKISDWEARFSTTDKHYYKNQHMRDLDAHYGDIYVAMTNLEIDIVQDLTEKLQEREPMILAAVDVISELDCLLALAKAVHQFDLRRPHMTNDNSLKIKGGRHILYDQVCHTYVANDIILAGGKYGDNHNMMIVTGANGSGKSAYGKQVALIVFMAQMGSFVPAEQAEIGICDKIFTRLQTKESSSKHASAFMIDLGQVSQALRGATEKSLIILDEFGKGTITWDGAGLLAGVIDCLQAGPCPKTVVLTHFHELITQRFIKEDSGVLFAHMKTIMGAANELHFLFKLAPGSSHSSYAAECALQHNIPKEIVDRAIFVTECVSKFELHKIQNTHISPAEEAELKANEMLAARFLGWAIDPDIENVRMKVEDMLEETDVSLFATEATTDNRVGNGHDDGAEETAKLEDRERRDDQEVDELVSDNDMAYSDETD</sequence>
<dbReference type="InterPro" id="IPR000432">
    <property type="entry name" value="DNA_mismatch_repair_MutS_C"/>
</dbReference>
<name>A0A1B9IXI1_9TREE</name>
<feature type="region of interest" description="Disordered" evidence="5">
    <location>
        <begin position="374"/>
        <end position="393"/>
    </location>
</feature>
<feature type="region of interest" description="Disordered" evidence="5">
    <location>
        <begin position="123"/>
        <end position="150"/>
    </location>
</feature>
<dbReference type="InterPro" id="IPR007696">
    <property type="entry name" value="DNA_mismatch_repair_MutS_core"/>
</dbReference>
<feature type="region of interest" description="Disordered" evidence="5">
    <location>
        <begin position="86"/>
        <end position="111"/>
    </location>
</feature>
<dbReference type="Proteomes" id="UP000092583">
    <property type="component" value="Unassembled WGS sequence"/>
</dbReference>
<feature type="compositionally biased region" description="Polar residues" evidence="5">
    <location>
        <begin position="123"/>
        <end position="132"/>
    </location>
</feature>
<evidence type="ECO:0000256" key="4">
    <source>
        <dbReference type="ARBA" id="ARBA00023125"/>
    </source>
</evidence>
<feature type="region of interest" description="Disordered" evidence="5">
    <location>
        <begin position="1081"/>
        <end position="1129"/>
    </location>
</feature>
<dbReference type="AlphaFoldDB" id="A0A1B9IXI1"/>
<dbReference type="PANTHER" id="PTHR11361:SF20">
    <property type="entry name" value="MUTS PROTEIN HOMOLOG 5"/>
    <property type="match status" value="1"/>
</dbReference>
<dbReference type="Pfam" id="PF05192">
    <property type="entry name" value="MutS_III"/>
    <property type="match status" value="1"/>
</dbReference>
<organism evidence="7 8">
    <name type="scientific">Kwoniella mangroviensis CBS 10435</name>
    <dbReference type="NCBI Taxonomy" id="1331196"/>
    <lineage>
        <taxon>Eukaryota</taxon>
        <taxon>Fungi</taxon>
        <taxon>Dikarya</taxon>
        <taxon>Basidiomycota</taxon>
        <taxon>Agaricomycotina</taxon>
        <taxon>Tremellomycetes</taxon>
        <taxon>Tremellales</taxon>
        <taxon>Cryptococcaceae</taxon>
        <taxon>Kwoniella</taxon>
    </lineage>
</organism>
<dbReference type="GO" id="GO:0140664">
    <property type="term" value="F:ATP-dependent DNA damage sensor activity"/>
    <property type="evidence" value="ECO:0007669"/>
    <property type="project" value="InterPro"/>
</dbReference>
<dbReference type="Gene3D" id="3.40.50.300">
    <property type="entry name" value="P-loop containing nucleotide triphosphate hydrolases"/>
    <property type="match status" value="1"/>
</dbReference>
<accession>A0A1B9IXI1</accession>
<evidence type="ECO:0000256" key="5">
    <source>
        <dbReference type="SAM" id="MobiDB-lite"/>
    </source>
</evidence>
<dbReference type="InterPro" id="IPR027417">
    <property type="entry name" value="P-loop_NTPase"/>
</dbReference>
<keyword evidence="2" id="KW-0547">Nucleotide-binding</keyword>
<dbReference type="Gene3D" id="1.10.1420.10">
    <property type="match status" value="1"/>
</dbReference>
<evidence type="ECO:0000259" key="6">
    <source>
        <dbReference type="PROSITE" id="PS00486"/>
    </source>
</evidence>
<dbReference type="InterPro" id="IPR036187">
    <property type="entry name" value="DNA_mismatch_repair_MutS_sf"/>
</dbReference>